<sequence>MNNDKNIKKSIASANINFLIGSGVSAPFLEILTNIEQKLSEAEESGDPDEKKKNQERIF</sequence>
<dbReference type="AlphaFoldDB" id="A0A1H6JKZ7"/>
<accession>A0A1H6JKZ7</accession>
<protein>
    <submittedName>
        <fullName evidence="2">Uncharacterized protein</fullName>
    </submittedName>
</protein>
<gene>
    <name evidence="2" type="ORF">BAZSYMA_ACONTIG01751_3</name>
</gene>
<proteinExistence type="predicted"/>
<evidence type="ECO:0000256" key="1">
    <source>
        <dbReference type="SAM" id="MobiDB-lite"/>
    </source>
</evidence>
<name>A0A1H6JKZ7_9GAMM</name>
<feature type="region of interest" description="Disordered" evidence="1">
    <location>
        <begin position="40"/>
        <end position="59"/>
    </location>
</feature>
<evidence type="ECO:0000313" key="2">
    <source>
        <dbReference type="EMBL" id="SEH63027.1"/>
    </source>
</evidence>
<evidence type="ECO:0000313" key="3">
    <source>
        <dbReference type="Proteomes" id="UP000198988"/>
    </source>
</evidence>
<organism evidence="2 3">
    <name type="scientific">Bathymodiolus azoricus thioautotrophic gill symbiont</name>
    <dbReference type="NCBI Taxonomy" id="235205"/>
    <lineage>
        <taxon>Bacteria</taxon>
        <taxon>Pseudomonadati</taxon>
        <taxon>Pseudomonadota</taxon>
        <taxon>Gammaproteobacteria</taxon>
        <taxon>sulfur-oxidizing symbionts</taxon>
    </lineage>
</organism>
<reference evidence="3" key="1">
    <citation type="submission" date="2016-06" db="EMBL/GenBank/DDBJ databases">
        <authorList>
            <person name="Petersen J."/>
            <person name="Sayavedra L."/>
        </authorList>
    </citation>
    <scope>NUCLEOTIDE SEQUENCE [LARGE SCALE GENOMIC DNA]</scope>
    <source>
        <strain evidence="3">BazSymA</strain>
    </source>
</reference>
<dbReference type="EMBL" id="CDSC02000060">
    <property type="protein sequence ID" value="SEH63027.1"/>
    <property type="molecule type" value="Genomic_DNA"/>
</dbReference>
<dbReference type="Proteomes" id="UP000198988">
    <property type="component" value="Unassembled WGS sequence"/>
</dbReference>
<dbReference type="RefSeq" id="WP_090714719.1">
    <property type="nucleotide sequence ID" value="NZ_CDSC02000060.1"/>
</dbReference>
<feature type="compositionally biased region" description="Basic and acidic residues" evidence="1">
    <location>
        <begin position="48"/>
        <end position="59"/>
    </location>
</feature>